<keyword evidence="4" id="KW-1185">Reference proteome</keyword>
<keyword evidence="1" id="KW-0812">Transmembrane</keyword>
<feature type="transmembrane region" description="Helical" evidence="1">
    <location>
        <begin position="85"/>
        <end position="104"/>
    </location>
</feature>
<dbReference type="EMBL" id="QWLB01000022">
    <property type="protein sequence ID" value="RIH92256.1"/>
    <property type="molecule type" value="Genomic_DNA"/>
</dbReference>
<dbReference type="OrthoDB" id="9759607at2"/>
<dbReference type="InterPro" id="IPR029787">
    <property type="entry name" value="Nucleotide_cyclase"/>
</dbReference>
<dbReference type="InterPro" id="IPR050469">
    <property type="entry name" value="Diguanylate_Cyclase"/>
</dbReference>
<feature type="transmembrane region" description="Helical" evidence="1">
    <location>
        <begin position="135"/>
        <end position="154"/>
    </location>
</feature>
<proteinExistence type="predicted"/>
<evidence type="ECO:0000259" key="2">
    <source>
        <dbReference type="PROSITE" id="PS50887"/>
    </source>
</evidence>
<dbReference type="InterPro" id="IPR000160">
    <property type="entry name" value="GGDEF_dom"/>
</dbReference>
<feature type="transmembrane region" description="Helical" evidence="1">
    <location>
        <begin position="55"/>
        <end position="73"/>
    </location>
</feature>
<keyword evidence="1" id="KW-1133">Transmembrane helix</keyword>
<dbReference type="EC" id="2.7.7.65" evidence="3"/>
<dbReference type="FunFam" id="3.30.70.270:FF:000001">
    <property type="entry name" value="Diguanylate cyclase domain protein"/>
    <property type="match status" value="1"/>
</dbReference>
<protein>
    <submittedName>
        <fullName evidence="3">Putative diguanylate cyclase YdaM</fullName>
        <ecNumber evidence="3">2.7.7.65</ecNumber>
    </submittedName>
</protein>
<keyword evidence="1" id="KW-0472">Membrane</keyword>
<dbReference type="GO" id="GO:0052621">
    <property type="term" value="F:diguanylate cyclase activity"/>
    <property type="evidence" value="ECO:0007669"/>
    <property type="project" value="UniProtKB-EC"/>
</dbReference>
<feature type="transmembrane region" description="Helical" evidence="1">
    <location>
        <begin position="23"/>
        <end position="43"/>
    </location>
</feature>
<dbReference type="SUPFAM" id="SSF55073">
    <property type="entry name" value="Nucleotide cyclase"/>
    <property type="match status" value="1"/>
</dbReference>
<evidence type="ECO:0000313" key="4">
    <source>
        <dbReference type="Proteomes" id="UP000266178"/>
    </source>
</evidence>
<accession>A0A399F999</accession>
<organism evidence="3 4">
    <name type="scientific">Meiothermus granaticius NBRC 107808</name>
    <dbReference type="NCBI Taxonomy" id="1227551"/>
    <lineage>
        <taxon>Bacteria</taxon>
        <taxon>Thermotogati</taxon>
        <taxon>Deinococcota</taxon>
        <taxon>Deinococci</taxon>
        <taxon>Thermales</taxon>
        <taxon>Thermaceae</taxon>
        <taxon>Meiothermus</taxon>
    </lineage>
</organism>
<evidence type="ECO:0000256" key="1">
    <source>
        <dbReference type="SAM" id="Phobius"/>
    </source>
</evidence>
<feature type="transmembrane region" description="Helical" evidence="1">
    <location>
        <begin position="110"/>
        <end position="128"/>
    </location>
</feature>
<dbReference type="PROSITE" id="PS50887">
    <property type="entry name" value="GGDEF"/>
    <property type="match status" value="1"/>
</dbReference>
<comment type="caution">
    <text evidence="3">The sequence shown here is derived from an EMBL/GenBank/DDBJ whole genome shotgun (WGS) entry which is preliminary data.</text>
</comment>
<keyword evidence="3" id="KW-0548">Nucleotidyltransferase</keyword>
<sequence length="364" mass="39325">MIAAACRSTAPEEQSPLYRFKRMVLWVSLPLGIVAALVGWVANGFGQSGGLYDRLSLPVFALSLAVYVLLLSCGGQNGLRRAEVGVFWSTALLMLLNLYFNFLVVAKEGVWLTAVWMGLVFLLAHYVYEPGVALRVSAGLFVALLIAGGAALWPQVVTGAWSDPNVVVQIYGSQLIYLLLTRLLVAYREQADRLRLQAEALHHLAYTDSLTGLANRRSVREALAAELARGSSQGPLALILLDLDRFKQINDRYGHEVGDRVLVHVAGLLQTHSRRGDLVGRWGGEEFVLLLPGGSLAEAQGLAERLQAVLSQNPLEGRYPLSASFGVAIAHAHDTPDSLISRADNAMYASKEAGGNRVEVAIAG</sequence>
<dbReference type="Proteomes" id="UP000266178">
    <property type="component" value="Unassembled WGS sequence"/>
</dbReference>
<dbReference type="InterPro" id="IPR043128">
    <property type="entry name" value="Rev_trsase/Diguanyl_cyclase"/>
</dbReference>
<dbReference type="NCBIfam" id="TIGR00254">
    <property type="entry name" value="GGDEF"/>
    <property type="match status" value="1"/>
</dbReference>
<dbReference type="Pfam" id="PF00990">
    <property type="entry name" value="GGDEF"/>
    <property type="match status" value="1"/>
</dbReference>
<dbReference type="PANTHER" id="PTHR45138:SF9">
    <property type="entry name" value="DIGUANYLATE CYCLASE DGCM-RELATED"/>
    <property type="match status" value="1"/>
</dbReference>
<feature type="domain" description="GGDEF" evidence="2">
    <location>
        <begin position="234"/>
        <end position="363"/>
    </location>
</feature>
<name>A0A399F999_9DEIN</name>
<dbReference type="PANTHER" id="PTHR45138">
    <property type="entry name" value="REGULATORY COMPONENTS OF SENSORY TRANSDUCTION SYSTEM"/>
    <property type="match status" value="1"/>
</dbReference>
<feature type="transmembrane region" description="Helical" evidence="1">
    <location>
        <begin position="166"/>
        <end position="185"/>
    </location>
</feature>
<dbReference type="AlphaFoldDB" id="A0A399F999"/>
<reference evidence="3 4" key="1">
    <citation type="submission" date="2018-08" db="EMBL/GenBank/DDBJ databases">
        <title>Meiothermus granaticius genome AF-68 sequencing project.</title>
        <authorList>
            <person name="Da Costa M.S."/>
            <person name="Albuquerque L."/>
            <person name="Raposo P."/>
            <person name="Froufe H.J.C."/>
            <person name="Barroso C.S."/>
            <person name="Egas C."/>
        </authorList>
    </citation>
    <scope>NUCLEOTIDE SEQUENCE [LARGE SCALE GENOMIC DNA]</scope>
    <source>
        <strain evidence="3 4">AF-68</strain>
    </source>
</reference>
<dbReference type="SMART" id="SM00267">
    <property type="entry name" value="GGDEF"/>
    <property type="match status" value="1"/>
</dbReference>
<dbReference type="Gene3D" id="3.30.70.270">
    <property type="match status" value="1"/>
</dbReference>
<gene>
    <name evidence="3" type="primary">ydaM_4</name>
    <name evidence="3" type="ORF">Mgrana_01806</name>
</gene>
<evidence type="ECO:0000313" key="3">
    <source>
        <dbReference type="EMBL" id="RIH92256.1"/>
    </source>
</evidence>
<keyword evidence="3" id="KW-0808">Transferase</keyword>
<dbReference type="CDD" id="cd01949">
    <property type="entry name" value="GGDEF"/>
    <property type="match status" value="1"/>
</dbReference>
<dbReference type="RefSeq" id="WP_147021123.1">
    <property type="nucleotide sequence ID" value="NZ_BJXM01000005.1"/>
</dbReference>